<keyword evidence="2" id="KW-1185">Reference proteome</keyword>
<dbReference type="Gene3D" id="1.20.120.330">
    <property type="entry name" value="Nucleotidyltransferases domain 2"/>
    <property type="match status" value="1"/>
</dbReference>
<sequence>MENKFINRYNTFCKSLSNLAKSKTADSKTDFVLEGTVLNFSLTFDISWKVMKDILIKKMGILDFAVGSPRETLQQAFTNGIIDDDTWLQMLKSRNHLSHDYDGTFAAEKFQDIINIYYPLFEKFKNDVAKYYKQ</sequence>
<dbReference type="SUPFAM" id="SSF81593">
    <property type="entry name" value="Nucleotidyltransferase substrate binding subunit/domain"/>
    <property type="match status" value="1"/>
</dbReference>
<dbReference type="NCBIfam" id="TIGR01987">
    <property type="entry name" value="HI0074"/>
    <property type="match status" value="1"/>
</dbReference>
<reference evidence="1 2" key="1">
    <citation type="submission" date="2019-07" db="EMBL/GenBank/DDBJ databases">
        <authorList>
            <person name="Hibberd C M."/>
            <person name="Gehrig L. J."/>
            <person name="Chang H.-W."/>
            <person name="Venkatesh S."/>
        </authorList>
    </citation>
    <scope>NUCLEOTIDE SEQUENCE [LARGE SCALE GENOMIC DNA]</scope>
    <source>
        <strain evidence="1">Blautia_luti_SSTS_Bg7063</strain>
    </source>
</reference>
<gene>
    <name evidence="1" type="ORF">RSSSTS7063_00057</name>
</gene>
<dbReference type="Proteomes" id="UP000408482">
    <property type="component" value="Unassembled WGS sequence"/>
</dbReference>
<dbReference type="Pfam" id="PF08780">
    <property type="entry name" value="NTase_sub_bind"/>
    <property type="match status" value="1"/>
</dbReference>
<evidence type="ECO:0000313" key="2">
    <source>
        <dbReference type="Proteomes" id="UP000408482"/>
    </source>
</evidence>
<evidence type="ECO:0000313" key="1">
    <source>
        <dbReference type="EMBL" id="VUX39463.1"/>
    </source>
</evidence>
<dbReference type="RefSeq" id="WP_144094059.1">
    <property type="nucleotide sequence ID" value="NZ_CABHMX010000015.1"/>
</dbReference>
<accession>A0A564W620</accession>
<protein>
    <submittedName>
        <fullName evidence="1">Nucleotidyltransferase substrate binding protein like protein</fullName>
    </submittedName>
</protein>
<dbReference type="EMBL" id="CABHNW010000109">
    <property type="protein sequence ID" value="VUX39463.1"/>
    <property type="molecule type" value="Genomic_DNA"/>
</dbReference>
<dbReference type="InterPro" id="IPR010235">
    <property type="entry name" value="HepT"/>
</dbReference>
<organism evidence="1 2">
    <name type="scientific">Blautia luti</name>
    <dbReference type="NCBI Taxonomy" id="89014"/>
    <lineage>
        <taxon>Bacteria</taxon>
        <taxon>Bacillati</taxon>
        <taxon>Bacillota</taxon>
        <taxon>Clostridia</taxon>
        <taxon>Lachnospirales</taxon>
        <taxon>Lachnospiraceae</taxon>
        <taxon>Blautia</taxon>
    </lineage>
</organism>
<name>A0A564W620_9FIRM</name>
<dbReference type="AlphaFoldDB" id="A0A564W620"/>
<proteinExistence type="predicted"/>
<dbReference type="GO" id="GO:0016740">
    <property type="term" value="F:transferase activity"/>
    <property type="evidence" value="ECO:0007669"/>
    <property type="project" value="UniProtKB-KW"/>
</dbReference>
<keyword evidence="1" id="KW-0808">Transferase</keyword>